<accession>A0ABX0UUK1</accession>
<dbReference type="RefSeq" id="WP_166948286.1">
    <property type="nucleotide sequence ID" value="NZ_JAASQI010000001.1"/>
</dbReference>
<organism evidence="1 2">
    <name type="scientific">Pseudochelatococcus lubricantis</name>
    <dbReference type="NCBI Taxonomy" id="1538102"/>
    <lineage>
        <taxon>Bacteria</taxon>
        <taxon>Pseudomonadati</taxon>
        <taxon>Pseudomonadota</taxon>
        <taxon>Alphaproteobacteria</taxon>
        <taxon>Hyphomicrobiales</taxon>
        <taxon>Chelatococcaceae</taxon>
        <taxon>Pseudochelatococcus</taxon>
    </lineage>
</organism>
<evidence type="ECO:0000313" key="1">
    <source>
        <dbReference type="EMBL" id="NIJ56651.1"/>
    </source>
</evidence>
<evidence type="ECO:0008006" key="3">
    <source>
        <dbReference type="Google" id="ProtNLM"/>
    </source>
</evidence>
<comment type="caution">
    <text evidence="1">The sequence shown here is derived from an EMBL/GenBank/DDBJ whole genome shotgun (WGS) entry which is preliminary data.</text>
</comment>
<dbReference type="EMBL" id="JAASQI010000001">
    <property type="protein sequence ID" value="NIJ56651.1"/>
    <property type="molecule type" value="Genomic_DNA"/>
</dbReference>
<name>A0ABX0UUK1_9HYPH</name>
<keyword evidence="2" id="KW-1185">Reference proteome</keyword>
<protein>
    <recommendedName>
        <fullName evidence="3">DUF1284 domain-containing protein</fullName>
    </recommendedName>
</protein>
<sequence>MTVRLRGHHLLCMLTYVGRGYTPAFAANFNAIATRLSEGEDILLVDGPDDICAPLLAEDDTHCFGESASRRDRTALATAGRQLALQLRIGTRLCLTPATLTNLREAFSRAVPADIAQAGLRRACAGCEWAALCTGIAERGYDGALVRMTGRVRLPQNRPARA</sequence>
<reference evidence="1 2" key="1">
    <citation type="submission" date="2020-03" db="EMBL/GenBank/DDBJ databases">
        <title>Genomic Encyclopedia of Type Strains, Phase IV (KMG-IV): sequencing the most valuable type-strain genomes for metagenomic binning, comparative biology and taxonomic classification.</title>
        <authorList>
            <person name="Goeker M."/>
        </authorList>
    </citation>
    <scope>NUCLEOTIDE SEQUENCE [LARGE SCALE GENOMIC DNA]</scope>
    <source>
        <strain evidence="1 2">DSM 103870</strain>
    </source>
</reference>
<dbReference type="Pfam" id="PF06935">
    <property type="entry name" value="DUF1284"/>
    <property type="match status" value="1"/>
</dbReference>
<gene>
    <name evidence="1" type="ORF">FHS82_000464</name>
</gene>
<proteinExistence type="predicted"/>
<dbReference type="InterPro" id="IPR009702">
    <property type="entry name" value="DUF1284"/>
</dbReference>
<dbReference type="Proteomes" id="UP001429580">
    <property type="component" value="Unassembled WGS sequence"/>
</dbReference>
<evidence type="ECO:0000313" key="2">
    <source>
        <dbReference type="Proteomes" id="UP001429580"/>
    </source>
</evidence>